<name>X0XD13_9ZZZZ</name>
<evidence type="ECO:0000313" key="1">
    <source>
        <dbReference type="EMBL" id="GAG22856.1"/>
    </source>
</evidence>
<dbReference type="Gene3D" id="3.40.720.10">
    <property type="entry name" value="Alkaline Phosphatase, subunit A"/>
    <property type="match status" value="1"/>
</dbReference>
<accession>X0XD13</accession>
<dbReference type="AlphaFoldDB" id="X0XD13"/>
<proteinExistence type="predicted"/>
<dbReference type="InterPro" id="IPR002591">
    <property type="entry name" value="Phosphodiest/P_Trfase"/>
</dbReference>
<sequence>MEERRLLKGVFDEAVTIEAYDAVVWRNHEKNKEAFLKAIGHFDLVMGYFNLADAIGHLSFGINDKLAIVYEELDRIAEAVKDSNDLLFIISDHGMKAIGRYGDHSRNGFYSFNQDMGLHHPKITSFHMLLRRLAENEYATN</sequence>
<protein>
    <recommendedName>
        <fullName evidence="2">PglZ domain-containing protein</fullName>
    </recommendedName>
</protein>
<gene>
    <name evidence="1" type="ORF">S01H1_49509</name>
</gene>
<organism evidence="1">
    <name type="scientific">marine sediment metagenome</name>
    <dbReference type="NCBI Taxonomy" id="412755"/>
    <lineage>
        <taxon>unclassified sequences</taxon>
        <taxon>metagenomes</taxon>
        <taxon>ecological metagenomes</taxon>
    </lineage>
</organism>
<dbReference type="SUPFAM" id="SSF53649">
    <property type="entry name" value="Alkaline phosphatase-like"/>
    <property type="match status" value="1"/>
</dbReference>
<comment type="caution">
    <text evidence="1">The sequence shown here is derived from an EMBL/GenBank/DDBJ whole genome shotgun (WGS) entry which is preliminary data.</text>
</comment>
<dbReference type="InterPro" id="IPR017850">
    <property type="entry name" value="Alkaline_phosphatase_core_sf"/>
</dbReference>
<evidence type="ECO:0008006" key="2">
    <source>
        <dbReference type="Google" id="ProtNLM"/>
    </source>
</evidence>
<dbReference type="EMBL" id="BARS01031856">
    <property type="protein sequence ID" value="GAG22856.1"/>
    <property type="molecule type" value="Genomic_DNA"/>
</dbReference>
<dbReference type="Pfam" id="PF01663">
    <property type="entry name" value="Phosphodiest"/>
    <property type="match status" value="1"/>
</dbReference>
<reference evidence="1" key="1">
    <citation type="journal article" date="2014" name="Front. Microbiol.">
        <title>High frequency of phylogenetically diverse reductive dehalogenase-homologous genes in deep subseafloor sedimentary metagenomes.</title>
        <authorList>
            <person name="Kawai M."/>
            <person name="Futagami T."/>
            <person name="Toyoda A."/>
            <person name="Takaki Y."/>
            <person name="Nishi S."/>
            <person name="Hori S."/>
            <person name="Arai W."/>
            <person name="Tsubouchi T."/>
            <person name="Morono Y."/>
            <person name="Uchiyama I."/>
            <person name="Ito T."/>
            <person name="Fujiyama A."/>
            <person name="Inagaki F."/>
            <person name="Takami H."/>
        </authorList>
    </citation>
    <scope>NUCLEOTIDE SEQUENCE</scope>
    <source>
        <strain evidence="1">Expedition CK06-06</strain>
    </source>
</reference>